<name>A0A3R7C6D8_CLOSI</name>
<gene>
    <name evidence="1" type="ORF">CSKR_113090</name>
</gene>
<organism evidence="1 2">
    <name type="scientific">Clonorchis sinensis</name>
    <name type="common">Chinese liver fluke</name>
    <dbReference type="NCBI Taxonomy" id="79923"/>
    <lineage>
        <taxon>Eukaryota</taxon>
        <taxon>Metazoa</taxon>
        <taxon>Spiralia</taxon>
        <taxon>Lophotrochozoa</taxon>
        <taxon>Platyhelminthes</taxon>
        <taxon>Trematoda</taxon>
        <taxon>Digenea</taxon>
        <taxon>Opisthorchiida</taxon>
        <taxon>Opisthorchiata</taxon>
        <taxon>Opisthorchiidae</taxon>
        <taxon>Clonorchis</taxon>
    </lineage>
</organism>
<dbReference type="EMBL" id="NIRI02000042">
    <property type="protein sequence ID" value="KAG5452539.1"/>
    <property type="molecule type" value="Genomic_DNA"/>
</dbReference>
<evidence type="ECO:0000313" key="2">
    <source>
        <dbReference type="Proteomes" id="UP000286415"/>
    </source>
</evidence>
<sequence>MLRHVTAARRGRQILSVFDHRCLQNIAQVWWEHRISNAEVALAWPRVPYAGRPTSSKGSFFRTTRMVKTNQGRLNNDLAAKYKSHYQQTQLRWSLPSFWMGTPRRATSMVRDIVRRGSVAPSVALVHPSYCLQCIAPFPISPLNSPLTVLYLRTNLSAPACGVQLPTPPPQIIGERNRGSYNHCTTNHTRSTDRLTLGEEDGIAYKHHKRKIQLSSRNHQDIRMKYLLSPIVLQVAAAFLVNATMDNMLQKNAAQDGDRVIPTAPGWRRCKISLPTDVSGVLVVSFYPYCLTESLVNDILQLNMPRKNRLMFQLGRYSRYLSLVSQGKLLTRLLMTVEQSSTGFALLGLHKLCAAPDFPHRPKYHINMRRLGAAHSVDE</sequence>
<reference evidence="1 2" key="2">
    <citation type="journal article" date="2021" name="Genomics">
        <title>High-quality reference genome for Clonorchis sinensis.</title>
        <authorList>
            <person name="Young N.D."/>
            <person name="Stroehlein A.J."/>
            <person name="Kinkar L."/>
            <person name="Wang T."/>
            <person name="Sohn W.M."/>
            <person name="Chang B.C.H."/>
            <person name="Kaur P."/>
            <person name="Weisz D."/>
            <person name="Dudchenko O."/>
            <person name="Aiden E.L."/>
            <person name="Korhonen P.K."/>
            <person name="Gasser R.B."/>
        </authorList>
    </citation>
    <scope>NUCLEOTIDE SEQUENCE [LARGE SCALE GENOMIC DNA]</scope>
    <source>
        <strain evidence="1">Cs-k2</strain>
    </source>
</reference>
<protein>
    <submittedName>
        <fullName evidence="1">Uncharacterized protein</fullName>
    </submittedName>
</protein>
<dbReference type="InParanoid" id="A0A3R7C6D8"/>
<keyword evidence="2" id="KW-1185">Reference proteome</keyword>
<reference evidence="1 2" key="1">
    <citation type="journal article" date="2018" name="Biotechnol. Adv.">
        <title>Improved genomic resources and new bioinformatic workflow for the carcinogenic parasite Clonorchis sinensis: Biotechnological implications.</title>
        <authorList>
            <person name="Wang D."/>
            <person name="Korhonen P.K."/>
            <person name="Gasser R.B."/>
            <person name="Young N.D."/>
        </authorList>
    </citation>
    <scope>NUCLEOTIDE SEQUENCE [LARGE SCALE GENOMIC DNA]</scope>
    <source>
        <strain evidence="1">Cs-k2</strain>
    </source>
</reference>
<comment type="caution">
    <text evidence="1">The sequence shown here is derived from an EMBL/GenBank/DDBJ whole genome shotgun (WGS) entry which is preliminary data.</text>
</comment>
<evidence type="ECO:0000313" key="1">
    <source>
        <dbReference type="EMBL" id="KAG5452539.1"/>
    </source>
</evidence>
<proteinExistence type="predicted"/>
<dbReference type="AlphaFoldDB" id="A0A3R7C6D8"/>
<accession>A0A3R7C6D8</accession>
<dbReference type="Proteomes" id="UP000286415">
    <property type="component" value="Unassembled WGS sequence"/>
</dbReference>